<dbReference type="PANTHER" id="PTHR43491:SF1">
    <property type="entry name" value="UDP-N-ACETYL-D-MANNOSAMINE DEHYDROGENASE"/>
    <property type="match status" value="1"/>
</dbReference>
<evidence type="ECO:0000256" key="3">
    <source>
        <dbReference type="PIRNR" id="PIRNR000124"/>
    </source>
</evidence>
<dbReference type="GO" id="GO:0051287">
    <property type="term" value="F:NAD binding"/>
    <property type="evidence" value="ECO:0007669"/>
    <property type="project" value="InterPro"/>
</dbReference>
<dbReference type="SMART" id="SM00984">
    <property type="entry name" value="UDPG_MGDP_dh_C"/>
    <property type="match status" value="1"/>
</dbReference>
<dbReference type="Pfam" id="PF03720">
    <property type="entry name" value="UDPG_MGDP_dh_C"/>
    <property type="match status" value="1"/>
</dbReference>
<comment type="similarity">
    <text evidence="3">Belongs to the UDP-glucose/GDP-mannose dehydrogenase family.</text>
</comment>
<dbReference type="GO" id="GO:0016628">
    <property type="term" value="F:oxidoreductase activity, acting on the CH-CH group of donors, NAD or NADP as acceptor"/>
    <property type="evidence" value="ECO:0007669"/>
    <property type="project" value="InterPro"/>
</dbReference>
<gene>
    <name evidence="5" type="ORF">CVV64_17465</name>
</gene>
<dbReference type="PANTHER" id="PTHR43491">
    <property type="entry name" value="UDP-N-ACETYL-D-MANNOSAMINE DEHYDROGENASE"/>
    <property type="match status" value="1"/>
</dbReference>
<sequence>MQNLPSNVAALMERVDSRDWTVGVVGLGYVGLPLAVEYARAGFRVRGVDLNRSKLEKLASGESYILDVSDSDLREALDAGLEFSDDYASLEGCDSLHIVVPTPLRKSKDPDISYIVRATESLIPAIVSRKGVLIVLESTTYPGSTRELIVHVLERRGLRIGEDFHAAFSPERVDPGNATYNTKNTPKVIGGVTPGCTELARHLYSQVIETVIAVGSPEEAEMVKLLENTFRAVNIGLVNEMTLMADRMGINFWNVIDAAKTKPFGFMAFYPGPGLGGHCIPLDPMYLSWKAKMFDFYNRFIELATDINGNMPRFVIQKLTRILNTEAKSVKGSRILLLGVSYKADIDDTRESPAIEIIRMLRDLEAEVAFSDPHVESLGVDGLEQDSFQLNPEGVESFDCVVLLTAHSAFDYEMIESSARLILDCRNGFGNSEKVVKL</sequence>
<dbReference type="EMBL" id="PGXC01000036">
    <property type="protein sequence ID" value="PKK88743.1"/>
    <property type="molecule type" value="Genomic_DNA"/>
</dbReference>
<dbReference type="SUPFAM" id="SSF48179">
    <property type="entry name" value="6-phosphogluconate dehydrogenase C-terminal domain-like"/>
    <property type="match status" value="1"/>
</dbReference>
<dbReference type="GO" id="GO:0000271">
    <property type="term" value="P:polysaccharide biosynthetic process"/>
    <property type="evidence" value="ECO:0007669"/>
    <property type="project" value="InterPro"/>
</dbReference>
<comment type="caution">
    <text evidence="5">The sequence shown here is derived from an EMBL/GenBank/DDBJ whole genome shotgun (WGS) entry which is preliminary data.</text>
</comment>
<evidence type="ECO:0000256" key="2">
    <source>
        <dbReference type="ARBA" id="ARBA00023027"/>
    </source>
</evidence>
<evidence type="ECO:0000313" key="5">
    <source>
        <dbReference type="EMBL" id="PKK88743.1"/>
    </source>
</evidence>
<dbReference type="GO" id="GO:0016616">
    <property type="term" value="F:oxidoreductase activity, acting on the CH-OH group of donors, NAD or NADP as acceptor"/>
    <property type="evidence" value="ECO:0007669"/>
    <property type="project" value="InterPro"/>
</dbReference>
<dbReference type="InterPro" id="IPR008927">
    <property type="entry name" value="6-PGluconate_DH-like_C_sf"/>
</dbReference>
<evidence type="ECO:0000256" key="1">
    <source>
        <dbReference type="ARBA" id="ARBA00023002"/>
    </source>
</evidence>
<name>A0A2N1PK64_9BACT</name>
<dbReference type="InterPro" id="IPR036291">
    <property type="entry name" value="NAD(P)-bd_dom_sf"/>
</dbReference>
<dbReference type="InterPro" id="IPR017476">
    <property type="entry name" value="UDP-Glc/GDP-Man"/>
</dbReference>
<accession>A0A2N1PK64</accession>
<dbReference type="InterPro" id="IPR001732">
    <property type="entry name" value="UDP-Glc/GDP-Man_DH_N"/>
</dbReference>
<dbReference type="Pfam" id="PF03721">
    <property type="entry name" value="UDPG_MGDP_dh_N"/>
    <property type="match status" value="1"/>
</dbReference>
<organism evidence="5 6">
    <name type="scientific">Candidatus Wallbacteria bacterium HGW-Wallbacteria-1</name>
    <dbReference type="NCBI Taxonomy" id="2013854"/>
    <lineage>
        <taxon>Bacteria</taxon>
        <taxon>Candidatus Walliibacteriota</taxon>
    </lineage>
</organism>
<protein>
    <submittedName>
        <fullName evidence="5">UDP-N-acetyl-D-glucosamine dehydrogenase</fullName>
    </submittedName>
</protein>
<dbReference type="SUPFAM" id="SSF52413">
    <property type="entry name" value="UDP-glucose/GDP-mannose dehydrogenase C-terminal domain"/>
    <property type="match status" value="1"/>
</dbReference>
<dbReference type="NCBIfam" id="TIGR03026">
    <property type="entry name" value="NDP-sugDHase"/>
    <property type="match status" value="1"/>
</dbReference>
<keyword evidence="2" id="KW-0520">NAD</keyword>
<dbReference type="Pfam" id="PF00984">
    <property type="entry name" value="UDPG_MGDP_dh"/>
    <property type="match status" value="1"/>
</dbReference>
<dbReference type="PIRSF" id="PIRSF500136">
    <property type="entry name" value="UDP_ManNAc_DH"/>
    <property type="match status" value="1"/>
</dbReference>
<evidence type="ECO:0000259" key="4">
    <source>
        <dbReference type="SMART" id="SM00984"/>
    </source>
</evidence>
<proteinExistence type="inferred from homology"/>
<dbReference type="Proteomes" id="UP000233256">
    <property type="component" value="Unassembled WGS sequence"/>
</dbReference>
<dbReference type="PIRSF" id="PIRSF000124">
    <property type="entry name" value="UDPglc_GDPman_dh"/>
    <property type="match status" value="1"/>
</dbReference>
<dbReference type="InterPro" id="IPR028359">
    <property type="entry name" value="UDP_ManNAc/GlcNAc_DH"/>
</dbReference>
<keyword evidence="1" id="KW-0560">Oxidoreductase</keyword>
<feature type="domain" description="UDP-glucose/GDP-mannose dehydrogenase C-terminal" evidence="4">
    <location>
        <begin position="336"/>
        <end position="431"/>
    </location>
</feature>
<reference evidence="5 6" key="1">
    <citation type="journal article" date="2017" name="ISME J.">
        <title>Potential for microbial H2 and metal transformations associated with novel bacteria and archaea in deep terrestrial subsurface sediments.</title>
        <authorList>
            <person name="Hernsdorf A.W."/>
            <person name="Amano Y."/>
            <person name="Miyakawa K."/>
            <person name="Ise K."/>
            <person name="Suzuki Y."/>
            <person name="Anantharaman K."/>
            <person name="Probst A."/>
            <person name="Burstein D."/>
            <person name="Thomas B.C."/>
            <person name="Banfield J.F."/>
        </authorList>
    </citation>
    <scope>NUCLEOTIDE SEQUENCE [LARGE SCALE GENOMIC DNA]</scope>
    <source>
        <strain evidence="5">HGW-Wallbacteria-1</strain>
    </source>
</reference>
<dbReference type="Gene3D" id="3.40.50.720">
    <property type="entry name" value="NAD(P)-binding Rossmann-like Domain"/>
    <property type="match status" value="2"/>
</dbReference>
<dbReference type="SUPFAM" id="SSF51735">
    <property type="entry name" value="NAD(P)-binding Rossmann-fold domains"/>
    <property type="match status" value="1"/>
</dbReference>
<dbReference type="AlphaFoldDB" id="A0A2N1PK64"/>
<dbReference type="InterPro" id="IPR014027">
    <property type="entry name" value="UDP-Glc/GDP-Man_DH_C"/>
</dbReference>
<evidence type="ECO:0000313" key="6">
    <source>
        <dbReference type="Proteomes" id="UP000233256"/>
    </source>
</evidence>
<dbReference type="InterPro" id="IPR014026">
    <property type="entry name" value="UDP-Glc/GDP-Man_DH_dimer"/>
</dbReference>
<dbReference type="InterPro" id="IPR036220">
    <property type="entry name" value="UDP-Glc/GDP-Man_DH_C_sf"/>
</dbReference>